<dbReference type="EMBL" id="CP007451">
    <property type="protein sequence ID" value="AHW61132.1"/>
    <property type="molecule type" value="Genomic_DNA"/>
</dbReference>
<dbReference type="EMBL" id="FOHT01000011">
    <property type="protein sequence ID" value="SET34263.1"/>
    <property type="molecule type" value="Genomic_DNA"/>
</dbReference>
<dbReference type="Proteomes" id="UP000023772">
    <property type="component" value="Chromosome"/>
</dbReference>
<dbReference type="RefSeq" id="WP_074780449.1">
    <property type="nucleotide sequence ID" value="NZ_FOHT01000011.1"/>
</dbReference>
<name>X5DKP2_9BACT</name>
<evidence type="ECO:0000313" key="1">
    <source>
        <dbReference type="EMBL" id="AHW61132.1"/>
    </source>
</evidence>
<dbReference type="KEGG" id="dori:FH5T_20010"/>
<evidence type="ECO:0000313" key="2">
    <source>
        <dbReference type="EMBL" id="SET34263.1"/>
    </source>
</evidence>
<dbReference type="eggNOG" id="ENOG5032S88">
    <property type="taxonomic scope" value="Bacteria"/>
</dbReference>
<dbReference type="HOGENOM" id="CLU_158551_0_0_10"/>
<dbReference type="AlphaFoldDB" id="X5DKP2"/>
<protein>
    <submittedName>
        <fullName evidence="2">Uncharacterized protein</fullName>
    </submittedName>
</protein>
<evidence type="ECO:0000313" key="4">
    <source>
        <dbReference type="Proteomes" id="UP000181981"/>
    </source>
</evidence>
<proteinExistence type="predicted"/>
<sequence>MVTVIDYAKRQRKKDGSEFFVLILQGGLSLVKSQNTGNYYATVKQCSIPSTFDESTAKALIGEEVPGSVVKKQCEPYEWTNRETGEVLNLAHRWVYLPEGATLEEAIFEGDPEVTMASHVNNQAVPSLD</sequence>
<accession>X5DKP2</accession>
<evidence type="ECO:0000313" key="3">
    <source>
        <dbReference type="Proteomes" id="UP000023772"/>
    </source>
</evidence>
<dbReference type="STRING" id="1168034.FH5T_20010"/>
<reference evidence="1 3" key="1">
    <citation type="submission" date="2014-03" db="EMBL/GenBank/DDBJ databases">
        <title>Complete genome sequence of a deeply braunched marine Bacteroidia bacterium Draconibacterium orientale type strain FH5T.</title>
        <authorList>
            <person name="Li X."/>
            <person name="Wang X."/>
            <person name="Xie Z."/>
            <person name="Du Z."/>
            <person name="Chen G."/>
        </authorList>
    </citation>
    <scope>NUCLEOTIDE SEQUENCE [LARGE SCALE GENOMIC DNA]</scope>
    <source>
        <strain evidence="1 3">FH5</strain>
    </source>
</reference>
<dbReference type="Proteomes" id="UP000181981">
    <property type="component" value="Unassembled WGS sequence"/>
</dbReference>
<organism evidence="2 4">
    <name type="scientific">Draconibacterium orientale</name>
    <dbReference type="NCBI Taxonomy" id="1168034"/>
    <lineage>
        <taxon>Bacteria</taxon>
        <taxon>Pseudomonadati</taxon>
        <taxon>Bacteroidota</taxon>
        <taxon>Bacteroidia</taxon>
        <taxon>Marinilabiliales</taxon>
        <taxon>Prolixibacteraceae</taxon>
        <taxon>Draconibacterium</taxon>
    </lineage>
</organism>
<gene>
    <name evidence="1" type="ORF">FH5T_20010</name>
    <name evidence="2" type="ORF">SAMN05444285_1115</name>
</gene>
<reference evidence="2 4" key="2">
    <citation type="submission" date="2016-10" db="EMBL/GenBank/DDBJ databases">
        <authorList>
            <person name="de Groot N.N."/>
        </authorList>
    </citation>
    <scope>NUCLEOTIDE SEQUENCE [LARGE SCALE GENOMIC DNA]</scope>
    <source>
        <strain evidence="2 4">DSM 25947</strain>
    </source>
</reference>
<keyword evidence="3" id="KW-1185">Reference proteome</keyword>